<evidence type="ECO:0000256" key="1">
    <source>
        <dbReference type="ARBA" id="ARBA00022617"/>
    </source>
</evidence>
<keyword evidence="1" id="KW-0349">Heme</keyword>
<keyword evidence="4" id="KW-0472">Membrane</keyword>
<reference evidence="6" key="1">
    <citation type="submission" date="2016-10" db="EMBL/GenBank/DDBJ databases">
        <title>Sequence of Gallionella enrichment culture.</title>
        <authorList>
            <person name="Poehlein A."/>
            <person name="Muehling M."/>
            <person name="Daniel R."/>
        </authorList>
    </citation>
    <scope>NUCLEOTIDE SEQUENCE</scope>
</reference>
<dbReference type="PROSITE" id="PS51007">
    <property type="entry name" value="CYTC"/>
    <property type="match status" value="1"/>
</dbReference>
<dbReference type="PANTHER" id="PTHR33751:SF1">
    <property type="entry name" value="CBB3-TYPE CYTOCHROME C OXIDASE SUBUNIT FIXP"/>
    <property type="match status" value="1"/>
</dbReference>
<dbReference type="InterPro" id="IPR032858">
    <property type="entry name" value="CcoP_N"/>
</dbReference>
<evidence type="ECO:0000256" key="2">
    <source>
        <dbReference type="ARBA" id="ARBA00022723"/>
    </source>
</evidence>
<keyword evidence="2" id="KW-0479">Metal-binding</keyword>
<dbReference type="Gene3D" id="1.10.760.10">
    <property type="entry name" value="Cytochrome c-like domain"/>
    <property type="match status" value="1"/>
</dbReference>
<comment type="caution">
    <text evidence="6">The sequence shown here is derived from an EMBL/GenBank/DDBJ whole genome shotgun (WGS) entry which is preliminary data.</text>
</comment>
<gene>
    <name evidence="6" type="primary">ccoP2_1</name>
    <name evidence="6" type="ORF">GALL_53670</name>
</gene>
<dbReference type="Pfam" id="PF14715">
    <property type="entry name" value="FixP_N"/>
    <property type="match status" value="1"/>
</dbReference>
<feature type="domain" description="Cytochrome c" evidence="5">
    <location>
        <begin position="99"/>
        <end position="178"/>
    </location>
</feature>
<dbReference type="Gene3D" id="6.10.280.130">
    <property type="match status" value="1"/>
</dbReference>
<evidence type="ECO:0000256" key="4">
    <source>
        <dbReference type="SAM" id="Phobius"/>
    </source>
</evidence>
<evidence type="ECO:0000259" key="5">
    <source>
        <dbReference type="PROSITE" id="PS51007"/>
    </source>
</evidence>
<dbReference type="InterPro" id="IPR050597">
    <property type="entry name" value="Cytochrome_c_Oxidase_Subunit"/>
</dbReference>
<keyword evidence="3" id="KW-0408">Iron</keyword>
<dbReference type="GO" id="GO:0009055">
    <property type="term" value="F:electron transfer activity"/>
    <property type="evidence" value="ECO:0007669"/>
    <property type="project" value="InterPro"/>
</dbReference>
<dbReference type="SUPFAM" id="SSF46626">
    <property type="entry name" value="Cytochrome c"/>
    <property type="match status" value="1"/>
</dbReference>
<protein>
    <submittedName>
        <fullName evidence="6">Cbb3-type cytochrome c oxidase subunit CcoP2</fullName>
    </submittedName>
</protein>
<organism evidence="6">
    <name type="scientific">mine drainage metagenome</name>
    <dbReference type="NCBI Taxonomy" id="410659"/>
    <lineage>
        <taxon>unclassified sequences</taxon>
        <taxon>metagenomes</taxon>
        <taxon>ecological metagenomes</taxon>
    </lineage>
</organism>
<dbReference type="PANTHER" id="PTHR33751">
    <property type="entry name" value="CBB3-TYPE CYTOCHROME C OXIDASE SUBUNIT FIXP"/>
    <property type="match status" value="1"/>
</dbReference>
<dbReference type="GO" id="GO:0046872">
    <property type="term" value="F:metal ion binding"/>
    <property type="evidence" value="ECO:0007669"/>
    <property type="project" value="UniProtKB-KW"/>
</dbReference>
<dbReference type="InterPro" id="IPR036909">
    <property type="entry name" value="Cyt_c-like_dom_sf"/>
</dbReference>
<dbReference type="GO" id="GO:0020037">
    <property type="term" value="F:heme binding"/>
    <property type="evidence" value="ECO:0007669"/>
    <property type="project" value="InterPro"/>
</dbReference>
<dbReference type="EMBL" id="MLJW01000014">
    <property type="protein sequence ID" value="OIR13550.1"/>
    <property type="molecule type" value="Genomic_DNA"/>
</dbReference>
<keyword evidence="4" id="KW-1133">Transmembrane helix</keyword>
<dbReference type="AlphaFoldDB" id="A0A1J5TNI2"/>
<proteinExistence type="predicted"/>
<dbReference type="InterPro" id="IPR038414">
    <property type="entry name" value="CcoP_N_sf"/>
</dbReference>
<evidence type="ECO:0000256" key="3">
    <source>
        <dbReference type="ARBA" id="ARBA00023004"/>
    </source>
</evidence>
<sequence length="184" mass="20692">MTPDKSTPSPDHHDEDQLRPHTYDGIQEYNSRLPNWWLATFYGAIIFAVGYYSCYEWWKVLPSQAQIVNAEMTRIQAERLASVANLNDETLYAMSRNPQIVAEGHATFLANCAACHRPDLSGNIGPRLIKQQWIHGGRPMEIYHTVTTGVKAKGMPTWGPILGAKKITQVVAFVLSMNKQPPLN</sequence>
<accession>A0A1J5TNI2</accession>
<feature type="transmembrane region" description="Helical" evidence="4">
    <location>
        <begin position="36"/>
        <end position="54"/>
    </location>
</feature>
<evidence type="ECO:0000313" key="6">
    <source>
        <dbReference type="EMBL" id="OIR13550.1"/>
    </source>
</evidence>
<keyword evidence="4" id="KW-0812">Transmembrane</keyword>
<dbReference type="Pfam" id="PF13442">
    <property type="entry name" value="Cytochrome_CBB3"/>
    <property type="match status" value="1"/>
</dbReference>
<dbReference type="InterPro" id="IPR009056">
    <property type="entry name" value="Cyt_c-like_dom"/>
</dbReference>
<name>A0A1J5TNI2_9ZZZZ</name>